<dbReference type="InterPro" id="IPR036259">
    <property type="entry name" value="MFS_trans_sf"/>
</dbReference>
<comment type="caution">
    <text evidence="9">The sequence shown here is derived from an EMBL/GenBank/DDBJ whole genome shotgun (WGS) entry which is preliminary data.</text>
</comment>
<proteinExistence type="predicted"/>
<feature type="transmembrane region" description="Helical" evidence="7">
    <location>
        <begin position="330"/>
        <end position="351"/>
    </location>
</feature>
<protein>
    <submittedName>
        <fullName evidence="9">MFS-type transporter YcaD</fullName>
    </submittedName>
</protein>
<keyword evidence="5 7" id="KW-1133">Transmembrane helix</keyword>
<dbReference type="InterPro" id="IPR005829">
    <property type="entry name" value="Sugar_transporter_CS"/>
</dbReference>
<feature type="transmembrane region" description="Helical" evidence="7">
    <location>
        <begin position="12"/>
        <end position="33"/>
    </location>
</feature>
<evidence type="ECO:0000256" key="7">
    <source>
        <dbReference type="SAM" id="Phobius"/>
    </source>
</evidence>
<reference evidence="9 10" key="1">
    <citation type="submission" date="2020-11" db="EMBL/GenBank/DDBJ databases">
        <authorList>
            <person name="Peeters C."/>
        </authorList>
    </citation>
    <scope>NUCLEOTIDE SEQUENCE [LARGE SCALE GENOMIC DNA]</scope>
    <source>
        <strain evidence="9 10">LMG 7974</strain>
    </source>
</reference>
<dbReference type="EMBL" id="CAJHOF010000001">
    <property type="protein sequence ID" value="CAD7287027.1"/>
    <property type="molecule type" value="Genomic_DNA"/>
</dbReference>
<feature type="transmembrane region" description="Helical" evidence="7">
    <location>
        <begin position="237"/>
        <end position="257"/>
    </location>
</feature>
<evidence type="ECO:0000313" key="10">
    <source>
        <dbReference type="Proteomes" id="UP000789803"/>
    </source>
</evidence>
<evidence type="ECO:0000313" key="9">
    <source>
        <dbReference type="EMBL" id="CAD7287027.1"/>
    </source>
</evidence>
<dbReference type="CDD" id="cd17477">
    <property type="entry name" value="MFS_YcaD_like"/>
    <property type="match status" value="1"/>
</dbReference>
<feature type="transmembrane region" description="Helical" evidence="7">
    <location>
        <begin position="199"/>
        <end position="225"/>
    </location>
</feature>
<dbReference type="PROSITE" id="PS50850">
    <property type="entry name" value="MFS"/>
    <property type="match status" value="1"/>
</dbReference>
<dbReference type="PANTHER" id="PTHR23521">
    <property type="entry name" value="TRANSPORTER MFS SUPERFAMILY"/>
    <property type="match status" value="1"/>
</dbReference>
<evidence type="ECO:0000256" key="6">
    <source>
        <dbReference type="ARBA" id="ARBA00023136"/>
    </source>
</evidence>
<feature type="transmembrane region" description="Helical" evidence="7">
    <location>
        <begin position="95"/>
        <end position="120"/>
    </location>
</feature>
<feature type="transmembrane region" description="Helical" evidence="7">
    <location>
        <begin position="72"/>
        <end position="89"/>
    </location>
</feature>
<dbReference type="SUPFAM" id="SSF103473">
    <property type="entry name" value="MFS general substrate transporter"/>
    <property type="match status" value="1"/>
</dbReference>
<comment type="subcellular location">
    <subcellularLocation>
        <location evidence="1">Cell membrane</location>
        <topology evidence="1">Multi-pass membrane protein</topology>
    </subcellularLocation>
</comment>
<dbReference type="InterPro" id="IPR047200">
    <property type="entry name" value="MFS_YcaD-like"/>
</dbReference>
<feature type="transmembrane region" description="Helical" evidence="7">
    <location>
        <begin position="289"/>
        <end position="310"/>
    </location>
</feature>
<dbReference type="Pfam" id="PF07690">
    <property type="entry name" value="MFS_1"/>
    <property type="match status" value="1"/>
</dbReference>
<accession>A0ABM8Q2I0</accession>
<dbReference type="Proteomes" id="UP000789803">
    <property type="component" value="Unassembled WGS sequence"/>
</dbReference>
<evidence type="ECO:0000256" key="2">
    <source>
        <dbReference type="ARBA" id="ARBA00022448"/>
    </source>
</evidence>
<feature type="transmembrane region" description="Helical" evidence="7">
    <location>
        <begin position="357"/>
        <end position="373"/>
    </location>
</feature>
<evidence type="ECO:0000256" key="3">
    <source>
        <dbReference type="ARBA" id="ARBA00022475"/>
    </source>
</evidence>
<dbReference type="PANTHER" id="PTHR23521:SF2">
    <property type="entry name" value="TRANSPORTER MFS SUPERFAMILY"/>
    <property type="match status" value="1"/>
</dbReference>
<name>A0ABM8Q2I0_9BACT</name>
<feature type="transmembrane region" description="Helical" evidence="7">
    <location>
        <begin position="132"/>
        <end position="153"/>
    </location>
</feature>
<evidence type="ECO:0000256" key="1">
    <source>
        <dbReference type="ARBA" id="ARBA00004651"/>
    </source>
</evidence>
<dbReference type="PROSITE" id="PS00216">
    <property type="entry name" value="SUGAR_TRANSPORT_1"/>
    <property type="match status" value="1"/>
</dbReference>
<organism evidence="9 10">
    <name type="scientific">Campylobacter majalis</name>
    <dbReference type="NCBI Taxonomy" id="2790656"/>
    <lineage>
        <taxon>Bacteria</taxon>
        <taxon>Pseudomonadati</taxon>
        <taxon>Campylobacterota</taxon>
        <taxon>Epsilonproteobacteria</taxon>
        <taxon>Campylobacterales</taxon>
        <taxon>Campylobacteraceae</taxon>
        <taxon>Campylobacter</taxon>
    </lineage>
</organism>
<keyword evidence="10" id="KW-1185">Reference proteome</keyword>
<sequence length="413" mass="45641">MTKRIIKTLFPLFLGMSLLFIGNGLVVSSLSAMLKSKEISEIAIGLINSCLFVGAILSTLTSHVIVSKVGHVRAFAIFSALFAVASLMYEISLNLYFWAFLRMCLGYCYYALLVVIESWLNERAKDKIRSRILAFYEGVFYISFGLGILIMALELSQTQVFIISAAFIMLSSIPLNLIKTKEPRLPERESVSLPKIFNIAPLALTGSFIAGILINGFFTMASIFILSQNFSLSQASYFMAFAMIGGFVSQFFMGGFSDKFGRRMAIITSCLIGLTASITFLFANGNLNMLYLIAFFLGSGIFCLYALSLARANDMLTHKSQSIQVGRTLLFSYSFGSLVASSIMGVMMSLFGAAGFIYVYIVLLIILLGFAITQKTVPLKHRQTYNPYTIKTTIIDELKINDEISDIKAKTKA</sequence>
<feature type="transmembrane region" description="Helical" evidence="7">
    <location>
        <begin position="159"/>
        <end position="178"/>
    </location>
</feature>
<dbReference type="RefSeq" id="WP_229932031.1">
    <property type="nucleotide sequence ID" value="NZ_CAJHOF010000001.1"/>
</dbReference>
<keyword evidence="2" id="KW-0813">Transport</keyword>
<keyword evidence="6 7" id="KW-0472">Membrane</keyword>
<evidence type="ECO:0000256" key="4">
    <source>
        <dbReference type="ARBA" id="ARBA00022692"/>
    </source>
</evidence>
<feature type="transmembrane region" description="Helical" evidence="7">
    <location>
        <begin position="39"/>
        <end position="60"/>
    </location>
</feature>
<dbReference type="InterPro" id="IPR020846">
    <property type="entry name" value="MFS_dom"/>
</dbReference>
<dbReference type="Gene3D" id="1.20.1250.20">
    <property type="entry name" value="MFS general substrate transporter like domains"/>
    <property type="match status" value="2"/>
</dbReference>
<keyword evidence="3" id="KW-1003">Cell membrane</keyword>
<evidence type="ECO:0000259" key="8">
    <source>
        <dbReference type="PROSITE" id="PS50850"/>
    </source>
</evidence>
<evidence type="ECO:0000256" key="5">
    <source>
        <dbReference type="ARBA" id="ARBA00022989"/>
    </source>
</evidence>
<dbReference type="InterPro" id="IPR011701">
    <property type="entry name" value="MFS"/>
</dbReference>
<feature type="domain" description="Major facilitator superfamily (MFS) profile" evidence="8">
    <location>
        <begin position="8"/>
        <end position="377"/>
    </location>
</feature>
<keyword evidence="4 7" id="KW-0812">Transmembrane</keyword>
<gene>
    <name evidence="9" type="primary">ycaD</name>
    <name evidence="9" type="ORF">LMG7974_00205</name>
</gene>
<feature type="transmembrane region" description="Helical" evidence="7">
    <location>
        <begin position="264"/>
        <end position="283"/>
    </location>
</feature>